<accession>A0A934I1L8</accession>
<evidence type="ECO:0008006" key="4">
    <source>
        <dbReference type="Google" id="ProtNLM"/>
    </source>
</evidence>
<dbReference type="RefSeq" id="WP_198737461.1">
    <property type="nucleotide sequence ID" value="NZ_JAEIOS010000009.1"/>
</dbReference>
<feature type="transmembrane region" description="Helical" evidence="1">
    <location>
        <begin position="113"/>
        <end position="134"/>
    </location>
</feature>
<dbReference type="AlphaFoldDB" id="A0A934I1L8"/>
<dbReference type="EMBL" id="JAEIOS010000009">
    <property type="protein sequence ID" value="MBI8988421.1"/>
    <property type="molecule type" value="Genomic_DNA"/>
</dbReference>
<evidence type="ECO:0000313" key="3">
    <source>
        <dbReference type="Proteomes" id="UP000645966"/>
    </source>
</evidence>
<evidence type="ECO:0000256" key="1">
    <source>
        <dbReference type="SAM" id="Phobius"/>
    </source>
</evidence>
<proteinExistence type="predicted"/>
<keyword evidence="1" id="KW-0472">Membrane</keyword>
<name>A0A934I1L8_9CORY</name>
<gene>
    <name evidence="2" type="ORF">JDV75_01385</name>
</gene>
<feature type="transmembrane region" description="Helical" evidence="1">
    <location>
        <begin position="6"/>
        <end position="27"/>
    </location>
</feature>
<comment type="caution">
    <text evidence="2">The sequence shown here is derived from an EMBL/GenBank/DDBJ whole genome shotgun (WGS) entry which is preliminary data.</text>
</comment>
<sequence>MASGLLDAAVLLGIGLLGIAVAAGLVFRRIRLRRSWYRTEGTIIDAVPRPGTPADDPFRCAVITFTGPDGGLHQWTDPHHTSFAREQVGQRVDLFITKHGTGDVRRPPTVDPFFFVVTFLAVGGLALIMAGVVLGTEATLR</sequence>
<keyword evidence="3" id="KW-1185">Reference proteome</keyword>
<organism evidence="2 3">
    <name type="scientific">Corynebacterium meridianum</name>
    <dbReference type="NCBI Taxonomy" id="2765363"/>
    <lineage>
        <taxon>Bacteria</taxon>
        <taxon>Bacillati</taxon>
        <taxon>Actinomycetota</taxon>
        <taxon>Actinomycetes</taxon>
        <taxon>Mycobacteriales</taxon>
        <taxon>Corynebacteriaceae</taxon>
        <taxon>Corynebacterium</taxon>
    </lineage>
</organism>
<protein>
    <recommendedName>
        <fullName evidence="4">DUF3592 domain-containing protein</fullName>
    </recommendedName>
</protein>
<keyword evidence="1" id="KW-0812">Transmembrane</keyword>
<reference evidence="2" key="1">
    <citation type="submission" date="2020-12" db="EMBL/GenBank/DDBJ databases">
        <title>Genome public.</title>
        <authorList>
            <person name="Sun Q."/>
        </authorList>
    </citation>
    <scope>NUCLEOTIDE SEQUENCE</scope>
    <source>
        <strain evidence="2">CCM 8863</strain>
    </source>
</reference>
<dbReference type="Proteomes" id="UP000645966">
    <property type="component" value="Unassembled WGS sequence"/>
</dbReference>
<keyword evidence="1" id="KW-1133">Transmembrane helix</keyword>
<evidence type="ECO:0000313" key="2">
    <source>
        <dbReference type="EMBL" id="MBI8988421.1"/>
    </source>
</evidence>